<evidence type="ECO:0000313" key="4">
    <source>
        <dbReference type="Proteomes" id="UP000013521"/>
    </source>
</evidence>
<protein>
    <submittedName>
        <fullName evidence="3">Putative peptidase s8 s53 subtilisin kexin sedolisin protein</fullName>
    </submittedName>
</protein>
<feature type="region of interest" description="Disordered" evidence="1">
    <location>
        <begin position="224"/>
        <end position="251"/>
    </location>
</feature>
<proteinExistence type="predicted"/>
<dbReference type="InterPro" id="IPR001810">
    <property type="entry name" value="F-box_dom"/>
</dbReference>
<dbReference type="OrthoDB" id="2522477at2759"/>
<sequence>MDESSLNPRKLPAKVLRQIILELADQPLDLRCLARVSRRFQSLVEPVLYSSVDISSVDQITTFVQALENRPARRDYVRTCRIQSTPGGEDTEEAKEWLSCNVYANIAALDNLQELSIASDALLESEETCCDGSPQEEQDVLEAFLFKASLAVTPPELRTWPHLTSIELHYLASSPSSFLFPGERWAFPETSFLFLSPTLRSITIHDAVLHDTSGAALLSWTDDCDNPSSPSTSTTSDPTSDRHRPTTTANAASASLNPAFLHATPLESLRLLNCSVTLRSLRTLLATPRALRHLTIGEGPASRKRGLDALSTHIPARAQEWCDAALAPQAHALETLDLPWGDLEFRAGGDAASRLDLRGLRRLRSVRRVLAGSAMQVVVADGVVVEEAPPPRAGEVVDGGWEKILEGLVGLAAAAAAVEGRRGSGGGGGAGDTIVEEDEEVDSDESF</sequence>
<dbReference type="HOGENOM" id="CLU_049616_0_0_1"/>
<reference evidence="4" key="1">
    <citation type="journal article" date="2013" name="Genome Announc.">
        <title>Draft genome sequence of Neofusicoccum parvum isolate UCR-NP2, a fungal vascular pathogen associated with grapevine cankers.</title>
        <authorList>
            <person name="Blanco-Ulate B."/>
            <person name="Rolshausen P."/>
            <person name="Cantu D."/>
        </authorList>
    </citation>
    <scope>NUCLEOTIDE SEQUENCE [LARGE SCALE GENOMIC DNA]</scope>
    <source>
        <strain evidence="4">UCR-NP2</strain>
    </source>
</reference>
<evidence type="ECO:0000313" key="3">
    <source>
        <dbReference type="EMBL" id="EOD45998.1"/>
    </source>
</evidence>
<dbReference type="AlphaFoldDB" id="R1EE45"/>
<dbReference type="EMBL" id="KB916505">
    <property type="protein sequence ID" value="EOD45998.1"/>
    <property type="molecule type" value="Genomic_DNA"/>
</dbReference>
<dbReference type="Proteomes" id="UP000013521">
    <property type="component" value="Unassembled WGS sequence"/>
</dbReference>
<dbReference type="PROSITE" id="PS50181">
    <property type="entry name" value="FBOX"/>
    <property type="match status" value="1"/>
</dbReference>
<accession>R1EE45</accession>
<dbReference type="KEGG" id="npa:UCRNP2_7273"/>
<feature type="compositionally biased region" description="Low complexity" evidence="1">
    <location>
        <begin position="226"/>
        <end position="238"/>
    </location>
</feature>
<gene>
    <name evidence="3" type="ORF">UCRNP2_7273</name>
</gene>
<evidence type="ECO:0000256" key="1">
    <source>
        <dbReference type="SAM" id="MobiDB-lite"/>
    </source>
</evidence>
<feature type="compositionally biased region" description="Acidic residues" evidence="1">
    <location>
        <begin position="434"/>
        <end position="447"/>
    </location>
</feature>
<evidence type="ECO:0000259" key="2">
    <source>
        <dbReference type="PROSITE" id="PS50181"/>
    </source>
</evidence>
<feature type="region of interest" description="Disordered" evidence="1">
    <location>
        <begin position="420"/>
        <end position="447"/>
    </location>
</feature>
<feature type="domain" description="F-box" evidence="2">
    <location>
        <begin position="5"/>
        <end position="52"/>
    </location>
</feature>
<name>R1EE45_BOTPV</name>
<organism evidence="3 4">
    <name type="scientific">Botryosphaeria parva (strain UCR-NP2)</name>
    <name type="common">Grapevine canker fungus</name>
    <name type="synonym">Neofusicoccum parvum</name>
    <dbReference type="NCBI Taxonomy" id="1287680"/>
    <lineage>
        <taxon>Eukaryota</taxon>
        <taxon>Fungi</taxon>
        <taxon>Dikarya</taxon>
        <taxon>Ascomycota</taxon>
        <taxon>Pezizomycotina</taxon>
        <taxon>Dothideomycetes</taxon>
        <taxon>Dothideomycetes incertae sedis</taxon>
        <taxon>Botryosphaeriales</taxon>
        <taxon>Botryosphaeriaceae</taxon>
        <taxon>Neofusicoccum</taxon>
    </lineage>
</organism>